<evidence type="ECO:0000256" key="2">
    <source>
        <dbReference type="SAM" id="MobiDB-lite"/>
    </source>
</evidence>
<gene>
    <name evidence="4" type="ORF">E1298_32790</name>
</gene>
<dbReference type="PANTHER" id="PTHR32097">
    <property type="entry name" value="CAMP-BINDING PROTEIN 1-RELATED"/>
    <property type="match status" value="1"/>
</dbReference>
<sequence length="560" mass="58138">MLELSPGANGPLPARRVTATVSCAVPVDVSALVVGPDLRVRSDADLVFFNAPEAPGVRWADGGGRQRVDLDLDAVPADAQAVLIAVSLTGGGVAFGTVPPPQVQLAASGGDPMARFTVAGLGPEKAIIGLEVYRRNDRWKVRAVGQGYAGGLAELVEAHGVEVDDPGEAETAMGTPPPGPAVGNPAPQTPSAPQIPSAPQGVPAPRTPSARQTPSAPQAPSSAEVGYLERAWLVWEDASRSLAAFRSSTDHALNIRNDEVTGRAPRGRFDQLMAAADQRLRADAAQLRDELARVEPHVTAEAAPFDAPSWLTWRPRVDLAEGVLLGRLSTPELPDLRVPLVLRVPWRRAVWISRGTAPGDAAAYAWSLVTRFLAAVPPGLVGLEVIDAVGLSGAGWLNKLDPAGGARLLGGGVATGPAASERLRRLLDLVDLRRIGDPDGDPPAGPAGGPAVRLVVIMDAGAALDGEDTHQLLRLVEDGPLVGVPVLLVETDTLAADSVRAVRVQQSCNNLPSSQGTIGDSWVGNDWTLTPEVLPDGGDGSRPPALLTHVLAAHARALAP</sequence>
<dbReference type="Gene3D" id="2.60.60.30">
    <property type="entry name" value="sav2460 like domains"/>
    <property type="match status" value="1"/>
</dbReference>
<comment type="caution">
    <text evidence="4">The sequence shown here is derived from an EMBL/GenBank/DDBJ whole genome shotgun (WGS) entry which is preliminary data.</text>
</comment>
<feature type="region of interest" description="Disordered" evidence="2">
    <location>
        <begin position="166"/>
        <end position="223"/>
    </location>
</feature>
<dbReference type="CDD" id="cd06974">
    <property type="entry name" value="TerD_like"/>
    <property type="match status" value="1"/>
</dbReference>
<evidence type="ECO:0000256" key="1">
    <source>
        <dbReference type="ARBA" id="ARBA00008775"/>
    </source>
</evidence>
<dbReference type="RefSeq" id="WP_131900206.1">
    <property type="nucleotide sequence ID" value="NZ_SMKU01000239.1"/>
</dbReference>
<keyword evidence="5" id="KW-1185">Reference proteome</keyword>
<dbReference type="EMBL" id="SMKU01000239">
    <property type="protein sequence ID" value="TDD74277.1"/>
    <property type="molecule type" value="Genomic_DNA"/>
</dbReference>
<evidence type="ECO:0000259" key="3">
    <source>
        <dbReference type="Pfam" id="PF02342"/>
    </source>
</evidence>
<proteinExistence type="inferred from homology"/>
<comment type="similarity">
    <text evidence="1">Belongs to the CAPAB/TerDEXZ family.</text>
</comment>
<evidence type="ECO:0000313" key="4">
    <source>
        <dbReference type="EMBL" id="TDD74277.1"/>
    </source>
</evidence>
<dbReference type="OrthoDB" id="4495998at2"/>
<organism evidence="4 5">
    <name type="scientific">Actinomadura rubrisoli</name>
    <dbReference type="NCBI Taxonomy" id="2530368"/>
    <lineage>
        <taxon>Bacteria</taxon>
        <taxon>Bacillati</taxon>
        <taxon>Actinomycetota</taxon>
        <taxon>Actinomycetes</taxon>
        <taxon>Streptosporangiales</taxon>
        <taxon>Thermomonosporaceae</taxon>
        <taxon>Actinomadura</taxon>
    </lineage>
</organism>
<protein>
    <submittedName>
        <fullName evidence="4">Stress protein</fullName>
    </submittedName>
</protein>
<dbReference type="PANTHER" id="PTHR32097:SF4">
    <property type="entry name" value="GENERAL STRESS PROTEIN 16U"/>
    <property type="match status" value="1"/>
</dbReference>
<dbReference type="InterPro" id="IPR003325">
    <property type="entry name" value="TerD"/>
</dbReference>
<evidence type="ECO:0000313" key="5">
    <source>
        <dbReference type="Proteomes" id="UP000294513"/>
    </source>
</evidence>
<dbReference type="Proteomes" id="UP000294513">
    <property type="component" value="Unassembled WGS sequence"/>
</dbReference>
<dbReference type="AlphaFoldDB" id="A0A4V2YTL2"/>
<reference evidence="4 5" key="1">
    <citation type="submission" date="2019-03" db="EMBL/GenBank/DDBJ databases">
        <title>Draft genome sequences of novel Actinobacteria.</title>
        <authorList>
            <person name="Sahin N."/>
            <person name="Ay H."/>
            <person name="Saygin H."/>
        </authorList>
    </citation>
    <scope>NUCLEOTIDE SEQUENCE [LARGE SCALE GENOMIC DNA]</scope>
    <source>
        <strain evidence="4 5">H3C3</strain>
    </source>
</reference>
<dbReference type="InterPro" id="IPR051324">
    <property type="entry name" value="Stress/Tellurium_Resist"/>
</dbReference>
<accession>A0A4V2YTL2</accession>
<feature type="domain" description="TerD" evidence="3">
    <location>
        <begin position="24"/>
        <end position="158"/>
    </location>
</feature>
<feature type="compositionally biased region" description="Polar residues" evidence="2">
    <location>
        <begin position="209"/>
        <end position="221"/>
    </location>
</feature>
<name>A0A4V2YTL2_9ACTN</name>
<dbReference type="Pfam" id="PF02342">
    <property type="entry name" value="TerD"/>
    <property type="match status" value="1"/>
</dbReference>